<accession>A0A1F6X1S5</accession>
<evidence type="ECO:0000313" key="3">
    <source>
        <dbReference type="Proteomes" id="UP000185809"/>
    </source>
</evidence>
<dbReference type="Proteomes" id="UP000185809">
    <property type="component" value="Unassembled WGS sequence"/>
</dbReference>
<keyword evidence="1" id="KW-1133">Transmembrane helix</keyword>
<comment type="caution">
    <text evidence="2">The sequence shown here is derived from an EMBL/GenBank/DDBJ whole genome shotgun (WGS) entry which is preliminary data.</text>
</comment>
<keyword evidence="1" id="KW-0812">Transmembrane</keyword>
<dbReference type="EMBL" id="MFUP01000006">
    <property type="protein sequence ID" value="OGI88077.1"/>
    <property type="molecule type" value="Genomic_DNA"/>
</dbReference>
<reference evidence="2 3" key="1">
    <citation type="journal article" date="2016" name="Nat. Commun.">
        <title>Thousands of microbial genomes shed light on interconnected biogeochemical processes in an aquifer system.</title>
        <authorList>
            <person name="Anantharaman K."/>
            <person name="Brown C.T."/>
            <person name="Hug L.A."/>
            <person name="Sharon I."/>
            <person name="Castelle C.J."/>
            <person name="Probst A.J."/>
            <person name="Thomas B.C."/>
            <person name="Singh A."/>
            <person name="Wilkins M.J."/>
            <person name="Karaoz U."/>
            <person name="Brodie E.L."/>
            <person name="Williams K.H."/>
            <person name="Hubbard S.S."/>
            <person name="Banfield J.F."/>
        </authorList>
    </citation>
    <scope>NUCLEOTIDE SEQUENCE [LARGE SCALE GENOMIC DNA]</scope>
</reference>
<name>A0A1F6X1S5_9BACT</name>
<evidence type="ECO:0000313" key="2">
    <source>
        <dbReference type="EMBL" id="OGI88077.1"/>
    </source>
</evidence>
<dbReference type="AlphaFoldDB" id="A0A1F6X1S5"/>
<organism evidence="2 3">
    <name type="scientific">Candidatus Nomurabacteria bacterium RIFCSPLOWO2_01_FULL_33_24</name>
    <dbReference type="NCBI Taxonomy" id="1801765"/>
    <lineage>
        <taxon>Bacteria</taxon>
        <taxon>Candidatus Nomuraibacteriota</taxon>
    </lineage>
</organism>
<keyword evidence="1" id="KW-0472">Membrane</keyword>
<sequence length="87" mass="9451">MSKNTWVIVILLLIIVIGGGYWYSSSQYNKGYETAKADIKAQNDDRALAAGEAAAKEANPFAVENPLEGLETNPFESAKNTLNPFAE</sequence>
<protein>
    <submittedName>
        <fullName evidence="2">Uncharacterized protein</fullName>
    </submittedName>
</protein>
<feature type="transmembrane region" description="Helical" evidence="1">
    <location>
        <begin position="6"/>
        <end position="23"/>
    </location>
</feature>
<proteinExistence type="predicted"/>
<gene>
    <name evidence="2" type="ORF">A2995_01885</name>
</gene>
<evidence type="ECO:0000256" key="1">
    <source>
        <dbReference type="SAM" id="Phobius"/>
    </source>
</evidence>